<reference evidence="2 3" key="1">
    <citation type="submission" date="2024-09" db="EMBL/GenBank/DDBJ databases">
        <authorList>
            <person name="Sun Q."/>
            <person name="Mori K."/>
        </authorList>
    </citation>
    <scope>NUCLEOTIDE SEQUENCE [LARGE SCALE GENOMIC DNA]</scope>
    <source>
        <strain evidence="2 3">JCM 3323</strain>
    </source>
</reference>
<proteinExistence type="predicted"/>
<organism evidence="2 3">
    <name type="scientific">Nonomuraea roseola</name>
    <dbReference type="NCBI Taxonomy" id="46179"/>
    <lineage>
        <taxon>Bacteria</taxon>
        <taxon>Bacillati</taxon>
        <taxon>Actinomycetota</taxon>
        <taxon>Actinomycetes</taxon>
        <taxon>Streptosporangiales</taxon>
        <taxon>Streptosporangiaceae</taxon>
        <taxon>Nonomuraea</taxon>
    </lineage>
</organism>
<feature type="compositionally biased region" description="Polar residues" evidence="1">
    <location>
        <begin position="132"/>
        <end position="142"/>
    </location>
</feature>
<sequence length="153" mass="16388">MLEPVSADRRLLESLEFVRANATRASELIGDEYTAEEDVIDERRDLHGHGAQARGRVLRAQLVRSSGPIASSWLATGPSFSQTALITSGEGRSSPNPGEVDQVELVSERVAEEPTGRIRGGQADGQALRARSFSSASWTRSAASCGLPANTWP</sequence>
<comment type="caution">
    <text evidence="2">The sequence shown here is derived from an EMBL/GenBank/DDBJ whole genome shotgun (WGS) entry which is preliminary data.</text>
</comment>
<protein>
    <submittedName>
        <fullName evidence="2">Uncharacterized protein</fullName>
    </submittedName>
</protein>
<evidence type="ECO:0000313" key="2">
    <source>
        <dbReference type="EMBL" id="MFB9531700.1"/>
    </source>
</evidence>
<feature type="region of interest" description="Disordered" evidence="1">
    <location>
        <begin position="113"/>
        <end position="153"/>
    </location>
</feature>
<dbReference type="Proteomes" id="UP001589646">
    <property type="component" value="Unassembled WGS sequence"/>
</dbReference>
<evidence type="ECO:0000256" key="1">
    <source>
        <dbReference type="SAM" id="MobiDB-lite"/>
    </source>
</evidence>
<gene>
    <name evidence="2" type="ORF">ACFFRN_34290</name>
</gene>
<accession>A0ABV5Q897</accession>
<evidence type="ECO:0000313" key="3">
    <source>
        <dbReference type="Proteomes" id="UP001589646"/>
    </source>
</evidence>
<dbReference type="RefSeq" id="WP_346119560.1">
    <property type="nucleotide sequence ID" value="NZ_BAAAXC010000008.1"/>
</dbReference>
<name>A0ABV5Q897_9ACTN</name>
<dbReference type="EMBL" id="JBHMCE010000011">
    <property type="protein sequence ID" value="MFB9531700.1"/>
    <property type="molecule type" value="Genomic_DNA"/>
</dbReference>
<keyword evidence="3" id="KW-1185">Reference proteome</keyword>